<dbReference type="PANTHER" id="PTHR43312">
    <property type="entry name" value="D-THREO-ALDOSE 1-DEHYDROGENASE"/>
    <property type="match status" value="1"/>
</dbReference>
<evidence type="ECO:0000259" key="1">
    <source>
        <dbReference type="Pfam" id="PF00248"/>
    </source>
</evidence>
<dbReference type="EMBL" id="VMRY01000010">
    <property type="protein sequence ID" value="TVT58091.1"/>
    <property type="molecule type" value="Genomic_DNA"/>
</dbReference>
<organism evidence="2 3">
    <name type="scientific">Sedimenticola thiotaurini</name>
    <dbReference type="NCBI Taxonomy" id="1543721"/>
    <lineage>
        <taxon>Bacteria</taxon>
        <taxon>Pseudomonadati</taxon>
        <taxon>Pseudomonadota</taxon>
        <taxon>Gammaproteobacteria</taxon>
        <taxon>Chromatiales</taxon>
        <taxon>Sedimenticolaceae</taxon>
        <taxon>Sedimenticola</taxon>
    </lineage>
</organism>
<evidence type="ECO:0000313" key="3">
    <source>
        <dbReference type="Proteomes" id="UP000317355"/>
    </source>
</evidence>
<proteinExistence type="predicted"/>
<name>A0A558DAR2_9GAMM</name>
<sequence length="293" mass="32184">MSATAELGLGTVQWGLPYGIANAKGQTSRDEVRAILAEAREHSISVLDTASQYGEAESVLGRNVLDGFRIVTKTPSFGSSEISFEQVDELLTTFRRSLSNLSCERVHGLLLHRVDDLFIRGGYKLLSAMEALRTQGLVSKIGVSVYDGRQIDAVLKVFCPDIVQLPLSVLDQRLLRSGHLEMLKEKGVEVHVRSVFLQGLLLMPLSRLPTYFEPIRALVTRWHMAAAEQGMSLSQAALSYVRNLGCVDTVLVGVENAAQFRACFSDFSVHGIFDAGGLACEDPAFVNPSRWKE</sequence>
<dbReference type="InterPro" id="IPR023210">
    <property type="entry name" value="NADP_OxRdtase_dom"/>
</dbReference>
<comment type="caution">
    <text evidence="2">The sequence shown here is derived from an EMBL/GenBank/DDBJ whole genome shotgun (WGS) entry which is preliminary data.</text>
</comment>
<dbReference type="PANTHER" id="PTHR43312:SF1">
    <property type="entry name" value="NADP-DEPENDENT OXIDOREDUCTASE DOMAIN-CONTAINING PROTEIN"/>
    <property type="match status" value="1"/>
</dbReference>
<reference evidence="2 3" key="1">
    <citation type="submission" date="2019-07" db="EMBL/GenBank/DDBJ databases">
        <title>The pathways for chlorine oxyanion respiration interact through the shared metabolite chlorate.</title>
        <authorList>
            <person name="Barnum T.P."/>
            <person name="Cheng Y."/>
            <person name="Hill K.A."/>
            <person name="Lucas L.N."/>
            <person name="Carlson H.K."/>
            <person name="Coates J.D."/>
        </authorList>
    </citation>
    <scope>NUCLEOTIDE SEQUENCE [LARGE SCALE GENOMIC DNA]</scope>
    <source>
        <strain evidence="2">BK-3</strain>
    </source>
</reference>
<feature type="domain" description="NADP-dependent oxidoreductase" evidence="1">
    <location>
        <begin position="6"/>
        <end position="264"/>
    </location>
</feature>
<dbReference type="CDD" id="cd19097">
    <property type="entry name" value="AKR_unchar"/>
    <property type="match status" value="1"/>
</dbReference>
<dbReference type="AlphaFoldDB" id="A0A558DAR2"/>
<dbReference type="SUPFAM" id="SSF51430">
    <property type="entry name" value="NAD(P)-linked oxidoreductase"/>
    <property type="match status" value="1"/>
</dbReference>
<accession>A0A558DAR2</accession>
<evidence type="ECO:0000313" key="2">
    <source>
        <dbReference type="EMBL" id="TVT58091.1"/>
    </source>
</evidence>
<dbReference type="Gene3D" id="3.20.20.100">
    <property type="entry name" value="NADP-dependent oxidoreductase domain"/>
    <property type="match status" value="1"/>
</dbReference>
<gene>
    <name evidence="2" type="ORF">FHK82_05095</name>
</gene>
<dbReference type="Pfam" id="PF00248">
    <property type="entry name" value="Aldo_ket_red"/>
    <property type="match status" value="1"/>
</dbReference>
<protein>
    <submittedName>
        <fullName evidence="2">Aryl-alcohol dehydrogenase</fullName>
    </submittedName>
</protein>
<dbReference type="Proteomes" id="UP000317355">
    <property type="component" value="Unassembled WGS sequence"/>
</dbReference>
<dbReference type="InterPro" id="IPR036812">
    <property type="entry name" value="NAD(P)_OxRdtase_dom_sf"/>
</dbReference>
<dbReference type="InterPro" id="IPR053135">
    <property type="entry name" value="AKR2_Oxidoreductase"/>
</dbReference>